<accession>A0A819ZHD1</accession>
<dbReference type="SMART" id="SM00020">
    <property type="entry name" value="Tryp_SPc"/>
    <property type="match status" value="1"/>
</dbReference>
<evidence type="ECO:0000313" key="11">
    <source>
        <dbReference type="EMBL" id="CAF4174340.1"/>
    </source>
</evidence>
<dbReference type="FunFam" id="2.40.10.10:FF:000120">
    <property type="entry name" value="Putative serine protease"/>
    <property type="match status" value="1"/>
</dbReference>
<dbReference type="Pfam" id="PF00089">
    <property type="entry name" value="Trypsin"/>
    <property type="match status" value="1"/>
</dbReference>
<sequence>GEIFGKHISLEDVPNLCDRVILCPQDEHSLIVNEQVLQRLPEIEKVYSSVNDIECEDGEDVCNYPTEFLNSLTSSGMPPHKLNLKAGAIVMLLRNLDVNRGLCNGTRLIVRRLHNHTVDCEVATGSDKGNRTLIPRISLIPSDTFLSLKLRRRQFSIRLSFAMTINKLQEQTFNRLGLLLPQPVFSHGQLYVAFSRARTIIDESPTQTGDVFRLTKEDGFMCLNQMVTNFKTKLCADYKVRYCCPTNSIGKPTIPTIPPVINTTRPTIANTCGRQVITPSYQRIVGGTEAVAHSWPWIVSLQSRDHFCGGTLIDNRHVVTAAHCIDSTNFRVIAGLHQRTNINGPRSQILGVQRVFVHEQYNKKTEANDIALVRLAQPAQFNDYVSAICLPGPDPQESQRVTVAGWGVLSENGNSASSLRQVTVNVMNNQAQQAYRSTFDVRQQIGAGIPNIGGKDSCQGDSGGPLMYDANNQWYLSGVVSFGDGCGAARYPGIYTRTSAYLTWLRSKMNTP</sequence>
<dbReference type="InterPro" id="IPR033116">
    <property type="entry name" value="TRYPSIN_SER"/>
</dbReference>
<dbReference type="SUPFAM" id="SSF52540">
    <property type="entry name" value="P-loop containing nucleoside triphosphate hydrolases"/>
    <property type="match status" value="1"/>
</dbReference>
<dbReference type="Proteomes" id="UP000663866">
    <property type="component" value="Unassembled WGS sequence"/>
</dbReference>
<dbReference type="PROSITE" id="PS00134">
    <property type="entry name" value="TRYPSIN_HIS"/>
    <property type="match status" value="1"/>
</dbReference>
<evidence type="ECO:0000256" key="3">
    <source>
        <dbReference type="ARBA" id="ARBA00022670"/>
    </source>
</evidence>
<evidence type="ECO:0000256" key="8">
    <source>
        <dbReference type="ARBA" id="ARBA00023180"/>
    </source>
</evidence>
<evidence type="ECO:0000259" key="10">
    <source>
        <dbReference type="PROSITE" id="PS50240"/>
    </source>
</evidence>
<keyword evidence="2" id="KW-0964">Secreted</keyword>
<dbReference type="PROSITE" id="PS00135">
    <property type="entry name" value="TRYPSIN_SER"/>
    <property type="match status" value="1"/>
</dbReference>
<dbReference type="InterPro" id="IPR043504">
    <property type="entry name" value="Peptidase_S1_PA_chymotrypsin"/>
</dbReference>
<evidence type="ECO:0000313" key="12">
    <source>
        <dbReference type="Proteomes" id="UP000663866"/>
    </source>
</evidence>
<feature type="domain" description="Peptidase S1" evidence="10">
    <location>
        <begin position="284"/>
        <end position="510"/>
    </location>
</feature>
<evidence type="ECO:0000256" key="4">
    <source>
        <dbReference type="ARBA" id="ARBA00022729"/>
    </source>
</evidence>
<evidence type="ECO:0000256" key="7">
    <source>
        <dbReference type="ARBA" id="ARBA00023157"/>
    </source>
</evidence>
<dbReference type="Gene3D" id="2.40.10.10">
    <property type="entry name" value="Trypsin-like serine proteases"/>
    <property type="match status" value="1"/>
</dbReference>
<keyword evidence="6 9" id="KW-0720">Serine protease</keyword>
<dbReference type="InterPro" id="IPR018114">
    <property type="entry name" value="TRYPSIN_HIS"/>
</dbReference>
<dbReference type="CDD" id="cd18809">
    <property type="entry name" value="SF1_C_RecD"/>
    <property type="match status" value="1"/>
</dbReference>
<evidence type="ECO:0000256" key="5">
    <source>
        <dbReference type="ARBA" id="ARBA00022801"/>
    </source>
</evidence>
<dbReference type="InterPro" id="IPR025155">
    <property type="entry name" value="WxxW_domain"/>
</dbReference>
<keyword evidence="5 9" id="KW-0378">Hydrolase</keyword>
<dbReference type="InterPro" id="IPR009003">
    <property type="entry name" value="Peptidase_S1_PA"/>
</dbReference>
<dbReference type="GO" id="GO:0006508">
    <property type="term" value="P:proteolysis"/>
    <property type="evidence" value="ECO:0007669"/>
    <property type="project" value="UniProtKB-KW"/>
</dbReference>
<feature type="non-terminal residue" evidence="11">
    <location>
        <position position="1"/>
    </location>
</feature>
<dbReference type="Pfam" id="PF21530">
    <property type="entry name" value="Pif1_2B_dom"/>
    <property type="match status" value="1"/>
</dbReference>
<dbReference type="InterPro" id="IPR027417">
    <property type="entry name" value="P-loop_NTPase"/>
</dbReference>
<dbReference type="PANTHER" id="PTHR24252:SF7">
    <property type="entry name" value="HYALIN"/>
    <property type="match status" value="1"/>
</dbReference>
<dbReference type="InterPro" id="IPR001314">
    <property type="entry name" value="Peptidase_S1A"/>
</dbReference>
<comment type="subcellular location">
    <subcellularLocation>
        <location evidence="1">Secreted</location>
    </subcellularLocation>
</comment>
<dbReference type="EMBL" id="CAJOBG010006054">
    <property type="protein sequence ID" value="CAF4174340.1"/>
    <property type="molecule type" value="Genomic_DNA"/>
</dbReference>
<keyword evidence="12" id="KW-1185">Reference proteome</keyword>
<dbReference type="SUPFAM" id="SSF50494">
    <property type="entry name" value="Trypsin-like serine proteases"/>
    <property type="match status" value="1"/>
</dbReference>
<dbReference type="PROSITE" id="PS50240">
    <property type="entry name" value="TRYPSIN_DOM"/>
    <property type="match status" value="1"/>
</dbReference>
<evidence type="ECO:0000256" key="9">
    <source>
        <dbReference type="RuleBase" id="RU363034"/>
    </source>
</evidence>
<evidence type="ECO:0000256" key="2">
    <source>
        <dbReference type="ARBA" id="ARBA00022525"/>
    </source>
</evidence>
<protein>
    <recommendedName>
        <fullName evidence="10">Peptidase S1 domain-containing protein</fullName>
    </recommendedName>
</protein>
<dbReference type="CDD" id="cd00190">
    <property type="entry name" value="Tryp_SPc"/>
    <property type="match status" value="1"/>
</dbReference>
<name>A0A819ZHD1_9BILA</name>
<keyword evidence="4" id="KW-0732">Signal</keyword>
<keyword evidence="3 9" id="KW-0645">Protease</keyword>
<evidence type="ECO:0000256" key="6">
    <source>
        <dbReference type="ARBA" id="ARBA00022825"/>
    </source>
</evidence>
<dbReference type="PANTHER" id="PTHR24252">
    <property type="entry name" value="ACROSIN-RELATED"/>
    <property type="match status" value="1"/>
</dbReference>
<keyword evidence="8" id="KW-0325">Glycoprotein</keyword>
<gene>
    <name evidence="11" type="ORF">OVN521_LOCUS24892</name>
</gene>
<proteinExistence type="predicted"/>
<dbReference type="GO" id="GO:0004252">
    <property type="term" value="F:serine-type endopeptidase activity"/>
    <property type="evidence" value="ECO:0007669"/>
    <property type="project" value="InterPro"/>
</dbReference>
<organism evidence="11 12">
    <name type="scientific">Rotaria magnacalcarata</name>
    <dbReference type="NCBI Taxonomy" id="392030"/>
    <lineage>
        <taxon>Eukaryota</taxon>
        <taxon>Metazoa</taxon>
        <taxon>Spiralia</taxon>
        <taxon>Gnathifera</taxon>
        <taxon>Rotifera</taxon>
        <taxon>Eurotatoria</taxon>
        <taxon>Bdelloidea</taxon>
        <taxon>Philodinida</taxon>
        <taxon>Philodinidae</taxon>
        <taxon>Rotaria</taxon>
    </lineage>
</organism>
<keyword evidence="7" id="KW-1015">Disulfide bond</keyword>
<dbReference type="InterPro" id="IPR049163">
    <property type="entry name" value="Pif1-like_2B_dom"/>
</dbReference>
<dbReference type="InterPro" id="IPR001254">
    <property type="entry name" value="Trypsin_dom"/>
</dbReference>
<comment type="caution">
    <text evidence="11">The sequence shown here is derived from an EMBL/GenBank/DDBJ whole genome shotgun (WGS) entry which is preliminary data.</text>
</comment>
<evidence type="ECO:0000256" key="1">
    <source>
        <dbReference type="ARBA" id="ARBA00004613"/>
    </source>
</evidence>
<reference evidence="11" key="1">
    <citation type="submission" date="2021-02" db="EMBL/GenBank/DDBJ databases">
        <authorList>
            <person name="Nowell W R."/>
        </authorList>
    </citation>
    <scope>NUCLEOTIDE SEQUENCE</scope>
</reference>
<dbReference type="PRINTS" id="PR00722">
    <property type="entry name" value="CHYMOTRYPSIN"/>
</dbReference>
<dbReference type="Pfam" id="PF13330">
    <property type="entry name" value="Mucin2_WxxW"/>
    <property type="match status" value="1"/>
</dbReference>
<dbReference type="GO" id="GO:0005576">
    <property type="term" value="C:extracellular region"/>
    <property type="evidence" value="ECO:0007669"/>
    <property type="project" value="UniProtKB-SubCell"/>
</dbReference>
<dbReference type="AlphaFoldDB" id="A0A819ZHD1"/>